<dbReference type="InterPro" id="IPR001753">
    <property type="entry name" value="Enoyl-CoA_hydra/iso"/>
</dbReference>
<dbReference type="EMBL" id="BAABFO010000011">
    <property type="protein sequence ID" value="GAA4333896.1"/>
    <property type="molecule type" value="Genomic_DNA"/>
</dbReference>
<reference evidence="3" key="1">
    <citation type="journal article" date="2019" name="Int. J. Syst. Evol. Microbiol.">
        <title>The Global Catalogue of Microorganisms (GCM) 10K type strain sequencing project: providing services to taxonomists for standard genome sequencing and annotation.</title>
        <authorList>
            <consortium name="The Broad Institute Genomics Platform"/>
            <consortium name="The Broad Institute Genome Sequencing Center for Infectious Disease"/>
            <person name="Wu L."/>
            <person name="Ma J."/>
        </authorList>
    </citation>
    <scope>NUCLEOTIDE SEQUENCE [LARGE SCALE GENOMIC DNA]</scope>
    <source>
        <strain evidence="3">JCM 17666</strain>
    </source>
</reference>
<evidence type="ECO:0000313" key="3">
    <source>
        <dbReference type="Proteomes" id="UP001501671"/>
    </source>
</evidence>
<evidence type="ECO:0000313" key="2">
    <source>
        <dbReference type="EMBL" id="GAA4333896.1"/>
    </source>
</evidence>
<dbReference type="Proteomes" id="UP001501671">
    <property type="component" value="Unassembled WGS sequence"/>
</dbReference>
<organism evidence="2 3">
    <name type="scientific">Pigmentiphaga soli</name>
    <dbReference type="NCBI Taxonomy" id="1007095"/>
    <lineage>
        <taxon>Bacteria</taxon>
        <taxon>Pseudomonadati</taxon>
        <taxon>Pseudomonadota</taxon>
        <taxon>Betaproteobacteria</taxon>
        <taxon>Burkholderiales</taxon>
        <taxon>Alcaligenaceae</taxon>
        <taxon>Pigmentiphaga</taxon>
    </lineage>
</organism>
<comment type="similarity">
    <text evidence="1">Belongs to the enoyl-CoA hydratase/isomerase family.</text>
</comment>
<sequence length="242" mass="25396">MNNIVLTVHEGWAHLRIARPEKRNALDSPMRLALLEHLAALSGQARAIVLTGADGWFCCGADLKERAQRAAQGLPDVTAPEGIELACTIKTFPGVVIAAVNGLTLGYGVNLVNCCDLAIAADGAEFGLPEVQAGGFASMSAATGQLSGINRKRIGWLLYSAERLPAATAATWGLVNEVVAPDALAARAEALARRIASFEPAAVRETKAALAQVPDARHADWRAAMEDGQTVAARIRQARAAT</sequence>
<gene>
    <name evidence="2" type="ORF">GCM10023144_25620</name>
</gene>
<dbReference type="PANTHER" id="PTHR42964">
    <property type="entry name" value="ENOYL-COA HYDRATASE"/>
    <property type="match status" value="1"/>
</dbReference>
<dbReference type="PANTHER" id="PTHR42964:SF1">
    <property type="entry name" value="POLYKETIDE BIOSYNTHESIS ENOYL-COA HYDRATASE PKSH-RELATED"/>
    <property type="match status" value="1"/>
</dbReference>
<evidence type="ECO:0000256" key="1">
    <source>
        <dbReference type="ARBA" id="ARBA00005254"/>
    </source>
</evidence>
<dbReference type="RefSeq" id="WP_345250010.1">
    <property type="nucleotide sequence ID" value="NZ_BAABFO010000011.1"/>
</dbReference>
<dbReference type="Gene3D" id="3.90.226.10">
    <property type="entry name" value="2-enoyl-CoA Hydratase, Chain A, domain 1"/>
    <property type="match status" value="1"/>
</dbReference>
<protein>
    <submittedName>
        <fullName evidence="2">Enoyl-CoA hydratase</fullName>
    </submittedName>
</protein>
<keyword evidence="3" id="KW-1185">Reference proteome</keyword>
<dbReference type="InterPro" id="IPR051683">
    <property type="entry name" value="Enoyl-CoA_Hydratase/Isomerase"/>
</dbReference>
<proteinExistence type="inferred from homology"/>
<name>A0ABP8H3J0_9BURK</name>
<accession>A0ABP8H3J0</accession>
<dbReference type="InterPro" id="IPR029045">
    <property type="entry name" value="ClpP/crotonase-like_dom_sf"/>
</dbReference>
<dbReference type="Pfam" id="PF00378">
    <property type="entry name" value="ECH_1"/>
    <property type="match status" value="1"/>
</dbReference>
<dbReference type="CDD" id="cd06558">
    <property type="entry name" value="crotonase-like"/>
    <property type="match status" value="1"/>
</dbReference>
<comment type="caution">
    <text evidence="2">The sequence shown here is derived from an EMBL/GenBank/DDBJ whole genome shotgun (WGS) entry which is preliminary data.</text>
</comment>
<dbReference type="SUPFAM" id="SSF52096">
    <property type="entry name" value="ClpP/crotonase"/>
    <property type="match status" value="1"/>
</dbReference>